<dbReference type="SMART" id="SM00387">
    <property type="entry name" value="HATPase_c"/>
    <property type="match status" value="1"/>
</dbReference>
<reference evidence="12" key="1">
    <citation type="submission" date="2020-10" db="EMBL/GenBank/DDBJ databases">
        <authorList>
            <person name="Castelo-Branco R."/>
            <person name="Eusebio N."/>
            <person name="Adriana R."/>
            <person name="Vieira A."/>
            <person name="Brugerolle De Fraissinette N."/>
            <person name="Rezende De Castro R."/>
            <person name="Schneider M.P."/>
            <person name="Vasconcelos V."/>
            <person name="Leao P.N."/>
        </authorList>
    </citation>
    <scope>NUCLEOTIDE SEQUENCE</scope>
    <source>
        <strain evidence="12">LEGE 11480</strain>
    </source>
</reference>
<evidence type="ECO:0000256" key="6">
    <source>
        <dbReference type="ARBA" id="ARBA00022679"/>
    </source>
</evidence>
<dbReference type="Pfam" id="PF08446">
    <property type="entry name" value="PAS_2"/>
    <property type="match status" value="1"/>
</dbReference>
<dbReference type="InterPro" id="IPR029016">
    <property type="entry name" value="GAF-like_dom_sf"/>
</dbReference>
<dbReference type="InterPro" id="IPR003661">
    <property type="entry name" value="HisK_dim/P_dom"/>
</dbReference>
<dbReference type="Gene3D" id="3.30.565.10">
    <property type="entry name" value="Histidine kinase-like ATPase, C-terminal domain"/>
    <property type="match status" value="1"/>
</dbReference>
<evidence type="ECO:0000256" key="5">
    <source>
        <dbReference type="ARBA" id="ARBA00022606"/>
    </source>
</evidence>
<dbReference type="SMART" id="SM00388">
    <property type="entry name" value="HisKA"/>
    <property type="match status" value="1"/>
</dbReference>
<dbReference type="SUPFAM" id="SSF55874">
    <property type="entry name" value="ATPase domain of HSP90 chaperone/DNA topoisomerase II/histidine kinase"/>
    <property type="match status" value="1"/>
</dbReference>
<dbReference type="InterPro" id="IPR013654">
    <property type="entry name" value="PAS_2"/>
</dbReference>
<dbReference type="CDD" id="cd00082">
    <property type="entry name" value="HisKA"/>
    <property type="match status" value="1"/>
</dbReference>
<sequence>MVIAKSVRQQAILATYRETFPIRTPGAIQPHGVLVAIDPATLTITQVSQNIQLVLGYAPFALLGKPLKILLSKTQLLQLTACLDTDFEHVNPLKLQFQLQGKMQYFDGIVHQTDAAIILELEPTASAATVEFISFHRLVKGSLNRMQQVAGLQNFLTLVSAEIRKLTGFDRVMVYRFDHDHAGIVEAESKTDALSPYLGLHFPAIDIPPAARELFQDSPLRLIPNIDYAPVPLIGHDDEQPPLDMSRSLLRQASPCHLEYLRNMGVASTMIIPLIKDQQLWGLIACHHQTPKMVSYEIRSACEFLGQVMCLELSSKVNQTQLNYQVKLQQLQATLIETIVQSDDLTSALVKPDDRLLSLVGAQGAAVCLDQEVTLLGTTPNPAEIRELLLWLTVQAESNLFYTDTLAEQYAPAAAYQSIASGVLFLQISQVRHYAILWFRPEVIQTVQWAGEPQAAMVTDATGAMALSPRKSFEIWQETVHHASLPWKTEEIASALELRSSLVGIVLNRADELAELNTELTRSNQELDSFAYAASHDLQEPLRGIHNYATFVLQDYEDAIDDAGIERLQTIVRLTQRMDSLINALLRFSRLGQAALECKPVDLDRILDRVIRLMQVNRCDMNFEVRRPAALATAQCAPVLVEELFSNLISNALKYNDQATKWVEIGIQPPCVIEEQPAATIYYVRDNGIGIRERHQNKIFQLFKRLHGQKKYGGGTGAGLTIAKKIVERHGGKLWLESTYGQGSTFYFTLGQ</sequence>
<dbReference type="Pfam" id="PF01590">
    <property type="entry name" value="GAF"/>
    <property type="match status" value="1"/>
</dbReference>
<dbReference type="Pfam" id="PF00512">
    <property type="entry name" value="HisKA"/>
    <property type="match status" value="1"/>
</dbReference>
<dbReference type="PANTHER" id="PTHR42878:SF15">
    <property type="entry name" value="BACTERIOPHYTOCHROME"/>
    <property type="match status" value="1"/>
</dbReference>
<organism evidence="12 13">
    <name type="scientific">Romeriopsis navalis LEGE 11480</name>
    <dbReference type="NCBI Taxonomy" id="2777977"/>
    <lineage>
        <taxon>Bacteria</taxon>
        <taxon>Bacillati</taxon>
        <taxon>Cyanobacteriota</taxon>
        <taxon>Cyanophyceae</taxon>
        <taxon>Leptolyngbyales</taxon>
        <taxon>Leptolyngbyaceae</taxon>
        <taxon>Romeriopsis</taxon>
        <taxon>Romeriopsis navalis</taxon>
    </lineage>
</organism>
<name>A0A928VMI2_9CYAN</name>
<dbReference type="GO" id="GO:0009881">
    <property type="term" value="F:photoreceptor activity"/>
    <property type="evidence" value="ECO:0007669"/>
    <property type="project" value="UniProtKB-KW"/>
</dbReference>
<dbReference type="AlphaFoldDB" id="A0A928VMI2"/>
<dbReference type="PROSITE" id="PS50109">
    <property type="entry name" value="HIS_KIN"/>
    <property type="match status" value="1"/>
</dbReference>
<dbReference type="InterPro" id="IPR016132">
    <property type="entry name" value="Phyto_chromo_attachment"/>
</dbReference>
<dbReference type="GO" id="GO:0007234">
    <property type="term" value="P:osmosensory signaling via phosphorelay pathway"/>
    <property type="evidence" value="ECO:0007669"/>
    <property type="project" value="TreeGrafter"/>
</dbReference>
<evidence type="ECO:0000256" key="9">
    <source>
        <dbReference type="ARBA" id="ARBA00023170"/>
    </source>
</evidence>
<keyword evidence="4" id="KW-0600">Photoreceptor protein</keyword>
<dbReference type="InterPro" id="IPR043150">
    <property type="entry name" value="Phytochrome_PHY_sf"/>
</dbReference>
<dbReference type="SMART" id="SM00065">
    <property type="entry name" value="GAF"/>
    <property type="match status" value="1"/>
</dbReference>
<dbReference type="InterPro" id="IPR013515">
    <property type="entry name" value="Phytochrome_cen-reg"/>
</dbReference>
<evidence type="ECO:0000256" key="4">
    <source>
        <dbReference type="ARBA" id="ARBA00022543"/>
    </source>
</evidence>
<proteinExistence type="inferred from homology"/>
<evidence type="ECO:0000259" key="11">
    <source>
        <dbReference type="PROSITE" id="PS50109"/>
    </source>
</evidence>
<feature type="domain" description="Phytochrome chromophore attachment site" evidence="10">
    <location>
        <begin position="151"/>
        <end position="307"/>
    </location>
</feature>
<dbReference type="InterPro" id="IPR050351">
    <property type="entry name" value="BphY/WalK/GraS-like"/>
</dbReference>
<keyword evidence="8" id="KW-0157">Chromophore</keyword>
<keyword evidence="9" id="KW-0675">Receptor</keyword>
<keyword evidence="5" id="KW-0716">Sensory transduction</keyword>
<dbReference type="InterPro" id="IPR001294">
    <property type="entry name" value="Phytochrome"/>
</dbReference>
<dbReference type="EMBL" id="JADEXQ010000034">
    <property type="protein sequence ID" value="MBE9030342.1"/>
    <property type="molecule type" value="Genomic_DNA"/>
</dbReference>
<dbReference type="Pfam" id="PF02518">
    <property type="entry name" value="HATPase_c"/>
    <property type="match status" value="1"/>
</dbReference>
<dbReference type="Gene3D" id="1.10.287.130">
    <property type="match status" value="1"/>
</dbReference>
<evidence type="ECO:0000256" key="1">
    <source>
        <dbReference type="ARBA" id="ARBA00000085"/>
    </source>
</evidence>
<dbReference type="SUPFAM" id="SSF55785">
    <property type="entry name" value="PYP-like sensor domain (PAS domain)"/>
    <property type="match status" value="1"/>
</dbReference>
<dbReference type="GO" id="GO:0000155">
    <property type="term" value="F:phosphorelay sensor kinase activity"/>
    <property type="evidence" value="ECO:0007669"/>
    <property type="project" value="InterPro"/>
</dbReference>
<dbReference type="InterPro" id="IPR036097">
    <property type="entry name" value="HisK_dim/P_sf"/>
</dbReference>
<dbReference type="InterPro" id="IPR003018">
    <property type="entry name" value="GAF"/>
</dbReference>
<dbReference type="PROSITE" id="PS50046">
    <property type="entry name" value="PHYTOCHROME_2"/>
    <property type="match status" value="1"/>
</dbReference>
<evidence type="ECO:0000313" key="12">
    <source>
        <dbReference type="EMBL" id="MBE9030342.1"/>
    </source>
</evidence>
<keyword evidence="7" id="KW-0418">Kinase</keyword>
<dbReference type="Proteomes" id="UP000625316">
    <property type="component" value="Unassembled WGS sequence"/>
</dbReference>
<dbReference type="InterPro" id="IPR003594">
    <property type="entry name" value="HATPase_dom"/>
</dbReference>
<evidence type="ECO:0000313" key="13">
    <source>
        <dbReference type="Proteomes" id="UP000625316"/>
    </source>
</evidence>
<dbReference type="GO" id="GO:0000156">
    <property type="term" value="F:phosphorelay response regulator activity"/>
    <property type="evidence" value="ECO:0007669"/>
    <property type="project" value="TreeGrafter"/>
</dbReference>
<dbReference type="Pfam" id="PF00360">
    <property type="entry name" value="PHY"/>
    <property type="match status" value="1"/>
</dbReference>
<keyword evidence="6" id="KW-0808">Transferase</keyword>
<comment type="similarity">
    <text evidence="2">In the N-terminal section; belongs to the phytochrome family.</text>
</comment>
<keyword evidence="13" id="KW-1185">Reference proteome</keyword>
<comment type="catalytic activity">
    <reaction evidence="1">
        <text>ATP + protein L-histidine = ADP + protein N-phospho-L-histidine.</text>
        <dbReference type="EC" id="2.7.13.3"/>
    </reaction>
</comment>
<dbReference type="InterPro" id="IPR005467">
    <property type="entry name" value="His_kinase_dom"/>
</dbReference>
<evidence type="ECO:0000259" key="10">
    <source>
        <dbReference type="PROSITE" id="PS50046"/>
    </source>
</evidence>
<evidence type="ECO:0000256" key="8">
    <source>
        <dbReference type="ARBA" id="ARBA00022991"/>
    </source>
</evidence>
<dbReference type="Gene3D" id="3.30.450.40">
    <property type="match status" value="1"/>
</dbReference>
<dbReference type="PANTHER" id="PTHR42878">
    <property type="entry name" value="TWO-COMPONENT HISTIDINE KINASE"/>
    <property type="match status" value="1"/>
</dbReference>
<dbReference type="GO" id="GO:0006355">
    <property type="term" value="P:regulation of DNA-templated transcription"/>
    <property type="evidence" value="ECO:0007669"/>
    <property type="project" value="InterPro"/>
</dbReference>
<dbReference type="Gene3D" id="3.30.450.20">
    <property type="entry name" value="PAS domain"/>
    <property type="match status" value="1"/>
</dbReference>
<accession>A0A928VMI2</accession>
<dbReference type="SUPFAM" id="SSF55781">
    <property type="entry name" value="GAF domain-like"/>
    <property type="match status" value="2"/>
</dbReference>
<gene>
    <name evidence="12" type="ORF">IQ266_11425</name>
</gene>
<evidence type="ECO:0000256" key="7">
    <source>
        <dbReference type="ARBA" id="ARBA00022777"/>
    </source>
</evidence>
<dbReference type="SUPFAM" id="SSF47384">
    <property type="entry name" value="Homodimeric domain of signal transducing histidine kinase"/>
    <property type="match status" value="1"/>
</dbReference>
<dbReference type="EC" id="2.7.13.3" evidence="3"/>
<evidence type="ECO:0000256" key="3">
    <source>
        <dbReference type="ARBA" id="ARBA00012438"/>
    </source>
</evidence>
<dbReference type="InterPro" id="IPR036890">
    <property type="entry name" value="HATPase_C_sf"/>
</dbReference>
<dbReference type="PRINTS" id="PR01033">
    <property type="entry name" value="PHYTOCHROME"/>
</dbReference>
<dbReference type="GO" id="GO:0030295">
    <property type="term" value="F:protein kinase activator activity"/>
    <property type="evidence" value="ECO:0007669"/>
    <property type="project" value="TreeGrafter"/>
</dbReference>
<dbReference type="InterPro" id="IPR035965">
    <property type="entry name" value="PAS-like_dom_sf"/>
</dbReference>
<feature type="domain" description="Histidine kinase" evidence="11">
    <location>
        <begin position="533"/>
        <end position="752"/>
    </location>
</feature>
<evidence type="ECO:0000256" key="2">
    <source>
        <dbReference type="ARBA" id="ARBA00006402"/>
    </source>
</evidence>
<dbReference type="GO" id="GO:0009584">
    <property type="term" value="P:detection of visible light"/>
    <property type="evidence" value="ECO:0007669"/>
    <property type="project" value="InterPro"/>
</dbReference>
<comment type="caution">
    <text evidence="12">The sequence shown here is derived from an EMBL/GenBank/DDBJ whole genome shotgun (WGS) entry which is preliminary data.</text>
</comment>
<protein>
    <recommendedName>
        <fullName evidence="3">histidine kinase</fullName>
        <ecNumber evidence="3">2.7.13.3</ecNumber>
    </recommendedName>
</protein>
<dbReference type="Gene3D" id="3.30.450.270">
    <property type="match status" value="1"/>
</dbReference>